<gene>
    <name evidence="13" type="primary">metF</name>
    <name evidence="13" type="ORF">IGS68_20770</name>
</gene>
<dbReference type="InterPro" id="IPR029041">
    <property type="entry name" value="FAD-linked_oxidoreductase-like"/>
</dbReference>
<evidence type="ECO:0000256" key="12">
    <source>
        <dbReference type="RuleBase" id="RU003862"/>
    </source>
</evidence>
<evidence type="ECO:0000256" key="11">
    <source>
        <dbReference type="ARBA" id="ARBA00048628"/>
    </source>
</evidence>
<dbReference type="Proteomes" id="UP000595197">
    <property type="component" value="Chromosome"/>
</dbReference>
<keyword evidence="4" id="KW-0028">Amino-acid biosynthesis</keyword>
<dbReference type="NCBIfam" id="TIGR00676">
    <property type="entry name" value="fadh2"/>
    <property type="match status" value="1"/>
</dbReference>
<dbReference type="CDD" id="cd00537">
    <property type="entry name" value="MTHFR"/>
    <property type="match status" value="1"/>
</dbReference>
<keyword evidence="8" id="KW-0520">NAD</keyword>
<evidence type="ECO:0000256" key="9">
    <source>
        <dbReference type="ARBA" id="ARBA00023167"/>
    </source>
</evidence>
<proteinExistence type="inferred from homology"/>
<evidence type="ECO:0000313" key="14">
    <source>
        <dbReference type="Proteomes" id="UP000595197"/>
    </source>
</evidence>
<dbReference type="InterPro" id="IPR004620">
    <property type="entry name" value="MTHF_reductase_bac"/>
</dbReference>
<evidence type="ECO:0000256" key="6">
    <source>
        <dbReference type="ARBA" id="ARBA00022827"/>
    </source>
</evidence>
<evidence type="ECO:0000256" key="10">
    <source>
        <dbReference type="ARBA" id="ARBA00034478"/>
    </source>
</evidence>
<evidence type="ECO:0000256" key="3">
    <source>
        <dbReference type="ARBA" id="ARBA00006743"/>
    </source>
</evidence>
<keyword evidence="9" id="KW-0486">Methionine biosynthesis</keyword>
<keyword evidence="5 12" id="KW-0285">Flavoprotein</keyword>
<name>A0ABX7B491_9PROT</name>
<evidence type="ECO:0000256" key="2">
    <source>
        <dbReference type="ARBA" id="ARBA00004777"/>
    </source>
</evidence>
<keyword evidence="7 12" id="KW-0560">Oxidoreductase</keyword>
<sequence length="326" mass="34795">MSVASPSPTLSGLDRHAGVIARTGLRLDVPLPADLAVSFEFFPPKTEKMEQTLWQAVHKLAPLRPEFVSVTYGAGGTTRERTHATVCRLQKETGIPAAAHLTCVGATREEIDAIARTYWDSGIRHIVALRGDPPTGVGTAYEPHPGGYAYAADLVEGLKRVADFEISVAAYPESHPQAASAAHDLDNLKRKIDAGATRAITQFFFDVGAYMGFVERAAAAGITVPIVPGILPITNFTRAIEFAGSCGAAIPPWMADLFSGLDDDPDTRQLVAATVAVEQCRLLHAEGIGNFHFYTLNRAELTVGICHMLGVRPKREAAEALPAAAS</sequence>
<protein>
    <recommendedName>
        <fullName evidence="12">Methylenetetrahydrofolate reductase</fullName>
        <ecNumber evidence="12">1.5.1.54</ecNumber>
    </recommendedName>
</protein>
<evidence type="ECO:0000256" key="8">
    <source>
        <dbReference type="ARBA" id="ARBA00023027"/>
    </source>
</evidence>
<dbReference type="EMBL" id="CP067420">
    <property type="protein sequence ID" value="QQP88454.1"/>
    <property type="molecule type" value="Genomic_DNA"/>
</dbReference>
<dbReference type="InterPro" id="IPR003171">
    <property type="entry name" value="Mehydrof_redctse-like"/>
</dbReference>
<comment type="pathway">
    <text evidence="10">Amino-acid biosynthesis; L-methionine biosynthesis via de novo pathway.</text>
</comment>
<evidence type="ECO:0000313" key="13">
    <source>
        <dbReference type="EMBL" id="QQP88454.1"/>
    </source>
</evidence>
<evidence type="ECO:0000256" key="7">
    <source>
        <dbReference type="ARBA" id="ARBA00023002"/>
    </source>
</evidence>
<evidence type="ECO:0000256" key="4">
    <source>
        <dbReference type="ARBA" id="ARBA00022605"/>
    </source>
</evidence>
<keyword evidence="6 12" id="KW-0274">FAD</keyword>
<comment type="cofactor">
    <cofactor evidence="1 12">
        <name>FAD</name>
        <dbReference type="ChEBI" id="CHEBI:57692"/>
    </cofactor>
</comment>
<dbReference type="SUPFAM" id="SSF51730">
    <property type="entry name" value="FAD-linked oxidoreductase"/>
    <property type="match status" value="1"/>
</dbReference>
<reference evidence="13" key="1">
    <citation type="submission" date="2021-02" db="EMBL/GenBank/DDBJ databases">
        <title>Skermanella TT6 skin isolate.</title>
        <authorList>
            <person name="Lee K."/>
            <person name="Ganzorig M."/>
        </authorList>
    </citation>
    <scope>NUCLEOTIDE SEQUENCE</scope>
    <source>
        <strain evidence="13">TT6</strain>
    </source>
</reference>
<comment type="catalytic activity">
    <reaction evidence="11">
        <text>(6S)-5-methyl-5,6,7,8-tetrahydrofolate + NAD(+) = (6R)-5,10-methylene-5,6,7,8-tetrahydrofolate + NADH + H(+)</text>
        <dbReference type="Rhea" id="RHEA:19821"/>
        <dbReference type="ChEBI" id="CHEBI:15378"/>
        <dbReference type="ChEBI" id="CHEBI:15636"/>
        <dbReference type="ChEBI" id="CHEBI:18608"/>
        <dbReference type="ChEBI" id="CHEBI:57540"/>
        <dbReference type="ChEBI" id="CHEBI:57945"/>
        <dbReference type="EC" id="1.5.1.54"/>
    </reaction>
    <physiologicalReaction direction="right-to-left" evidence="11">
        <dbReference type="Rhea" id="RHEA:19823"/>
    </physiologicalReaction>
</comment>
<keyword evidence="14" id="KW-1185">Reference proteome</keyword>
<dbReference type="GO" id="GO:0004489">
    <property type="term" value="F:methylenetetrahydrofolate reductase [NAD(P)H] activity"/>
    <property type="evidence" value="ECO:0007669"/>
    <property type="project" value="UniProtKB-EC"/>
</dbReference>
<comment type="similarity">
    <text evidence="3 12">Belongs to the methylenetetrahydrofolate reductase family.</text>
</comment>
<dbReference type="PANTHER" id="PTHR45754:SF3">
    <property type="entry name" value="METHYLENETETRAHYDROFOLATE REDUCTASE (NADPH)"/>
    <property type="match status" value="1"/>
</dbReference>
<evidence type="ECO:0000256" key="1">
    <source>
        <dbReference type="ARBA" id="ARBA00001974"/>
    </source>
</evidence>
<dbReference type="EC" id="1.5.1.54" evidence="12"/>
<accession>A0ABX7B491</accession>
<dbReference type="NCBIfam" id="NF006950">
    <property type="entry name" value="PRK09432.1"/>
    <property type="match status" value="1"/>
</dbReference>
<dbReference type="Pfam" id="PF02219">
    <property type="entry name" value="MTHFR"/>
    <property type="match status" value="1"/>
</dbReference>
<dbReference type="Gene3D" id="3.20.20.220">
    <property type="match status" value="1"/>
</dbReference>
<organism evidence="13 14">
    <name type="scientific">Skermanella cutis</name>
    <dbReference type="NCBI Taxonomy" id="2775420"/>
    <lineage>
        <taxon>Bacteria</taxon>
        <taxon>Pseudomonadati</taxon>
        <taxon>Pseudomonadota</taxon>
        <taxon>Alphaproteobacteria</taxon>
        <taxon>Rhodospirillales</taxon>
        <taxon>Azospirillaceae</taxon>
        <taxon>Skermanella</taxon>
    </lineage>
</organism>
<evidence type="ECO:0000256" key="5">
    <source>
        <dbReference type="ARBA" id="ARBA00022630"/>
    </source>
</evidence>
<dbReference type="PANTHER" id="PTHR45754">
    <property type="entry name" value="METHYLENETETRAHYDROFOLATE REDUCTASE"/>
    <property type="match status" value="1"/>
</dbReference>
<comment type="pathway">
    <text evidence="2 12">One-carbon metabolism; tetrahydrofolate interconversion.</text>
</comment>